<dbReference type="Proteomes" id="UP000000440">
    <property type="component" value="Chromosome"/>
</dbReference>
<dbReference type="KEGG" id="tel:tll1164"/>
<dbReference type="AlphaFoldDB" id="Q8DJQ8"/>
<keyword evidence="2" id="KW-1185">Reference proteome</keyword>
<sequence>MNISPLTRHYVRRLLAEHPAIQSCLGCDRSPHKINEEDLDRYINFQHLTYPQLNQLEFLINLHQKIKANEPHQTLQLQHIEGRIFDLIGLDLPVSPNTITELLSFFSELANPDNKPAAPPANQEATTLPEYYELFRRITEVAVRYLGKMIVTNYWLLTRPRESWLAKIQVAQFHNRDFRPCEQLLTNHEAETLQQWIHNFIRHCCRVLPILPRLLLEAGIPSYLLYDLVD</sequence>
<protein>
    <submittedName>
        <fullName evidence="1">Tll1164 protein</fullName>
    </submittedName>
</protein>
<proteinExistence type="predicted"/>
<evidence type="ECO:0000313" key="2">
    <source>
        <dbReference type="Proteomes" id="UP000000440"/>
    </source>
</evidence>
<gene>
    <name evidence="1" type="ordered locus">tll1164</name>
</gene>
<reference evidence="1 2" key="1">
    <citation type="journal article" date="2002" name="DNA Res.">
        <title>Complete genome structure of the thermophilic cyanobacterium Thermosynechococcus elongatus BP-1.</title>
        <authorList>
            <person name="Nakamura Y."/>
            <person name="Kaneko T."/>
            <person name="Sato S."/>
            <person name="Ikeuchi M."/>
            <person name="Katoh H."/>
            <person name="Sasamoto S."/>
            <person name="Watanabe A."/>
            <person name="Iriguchi M."/>
            <person name="Kawashima K."/>
            <person name="Kimura T."/>
            <person name="Kishida Y."/>
            <person name="Kiyokawa C."/>
            <person name="Kohara M."/>
            <person name="Matsumoto M."/>
            <person name="Matsuno A."/>
            <person name="Nakazaki N."/>
            <person name="Shimpo S."/>
            <person name="Sugimoto M."/>
            <person name="Takeuchi C."/>
            <person name="Yamada M."/>
            <person name="Tabata S."/>
        </authorList>
    </citation>
    <scope>NUCLEOTIDE SEQUENCE [LARGE SCALE GENOMIC DNA]</scope>
    <source>
        <strain evidence="2">IAM M-273 / NIES-2133 / BP-1</strain>
    </source>
</reference>
<dbReference type="RefSeq" id="WP_011057006.1">
    <property type="nucleotide sequence ID" value="NC_004113.1"/>
</dbReference>
<name>Q8DJQ8_THEVB</name>
<dbReference type="EMBL" id="BA000039">
    <property type="protein sequence ID" value="BAC08716.1"/>
    <property type="molecule type" value="Genomic_DNA"/>
</dbReference>
<organism evidence="1 2">
    <name type="scientific">Thermosynechococcus vestitus (strain NIES-2133 / IAM M-273 / BP-1)</name>
    <dbReference type="NCBI Taxonomy" id="197221"/>
    <lineage>
        <taxon>Bacteria</taxon>
        <taxon>Bacillati</taxon>
        <taxon>Cyanobacteriota</taxon>
        <taxon>Cyanophyceae</taxon>
        <taxon>Acaryochloridales</taxon>
        <taxon>Thermosynechococcaceae</taxon>
        <taxon>Thermosynechococcus</taxon>
    </lineage>
</organism>
<evidence type="ECO:0000313" key="1">
    <source>
        <dbReference type="EMBL" id="BAC08716.1"/>
    </source>
</evidence>
<dbReference type="EnsemblBacteria" id="BAC08716">
    <property type="protein sequence ID" value="BAC08716"/>
    <property type="gene ID" value="BAC08716"/>
</dbReference>
<accession>Q8DJQ8</accession>